<dbReference type="HAMAP" id="MF_01830">
    <property type="entry name" value="Hydro_lyase"/>
    <property type="match status" value="1"/>
</dbReference>
<evidence type="ECO:0000313" key="3">
    <source>
        <dbReference type="EMBL" id="OKH13000.1"/>
    </source>
</evidence>
<dbReference type="Proteomes" id="UP000186391">
    <property type="component" value="Unassembled WGS sequence"/>
</dbReference>
<dbReference type="SUPFAM" id="SSF160920">
    <property type="entry name" value="PSTPO5379-like"/>
    <property type="match status" value="1"/>
</dbReference>
<comment type="similarity">
    <text evidence="1">Belongs to the D-glutamate cyclase family.</text>
</comment>
<dbReference type="NCBIfam" id="NF003969">
    <property type="entry name" value="PRK05463.1"/>
    <property type="match status" value="1"/>
</dbReference>
<dbReference type="Pfam" id="PF07286">
    <property type="entry name" value="D-Glu_cyclase"/>
    <property type="match status" value="1"/>
</dbReference>
<protein>
    <submittedName>
        <fullName evidence="3">DUF1445 domain-containing protein</fullName>
    </submittedName>
</protein>
<evidence type="ECO:0000256" key="2">
    <source>
        <dbReference type="ARBA" id="ARBA00023239"/>
    </source>
</evidence>
<dbReference type="InterPro" id="IPR016938">
    <property type="entry name" value="UPF0317"/>
</dbReference>
<dbReference type="PANTHER" id="PTHR32022:SF10">
    <property type="entry name" value="D-GLUTAMATE CYCLASE, MITOCHONDRIAL"/>
    <property type="match status" value="1"/>
</dbReference>
<dbReference type="Gene3D" id="3.40.1640.10">
    <property type="entry name" value="PSTPO5379-like"/>
    <property type="match status" value="1"/>
</dbReference>
<dbReference type="PIRSF" id="PIRSF029755">
    <property type="entry name" value="UCP029755"/>
    <property type="match status" value="1"/>
</dbReference>
<dbReference type="Gene3D" id="3.30.2040.10">
    <property type="entry name" value="PSTPO5379-like domain"/>
    <property type="match status" value="1"/>
</dbReference>
<gene>
    <name evidence="3" type="ORF">NIES592_15305</name>
</gene>
<dbReference type="InterPro" id="IPR009906">
    <property type="entry name" value="D-Glu_cyclase"/>
</dbReference>
<accession>A0A1U7GXK9</accession>
<dbReference type="PANTHER" id="PTHR32022">
    <property type="entry name" value="D-GLUTAMATE CYCLASE, MITOCHONDRIAL"/>
    <property type="match status" value="1"/>
</dbReference>
<dbReference type="InterPro" id="IPR038021">
    <property type="entry name" value="Putative_hydro-lyase"/>
</dbReference>
<proteinExistence type="inferred from homology"/>
<dbReference type="RefSeq" id="WP_073556205.1">
    <property type="nucleotide sequence ID" value="NZ_MRCA01000008.1"/>
</dbReference>
<reference evidence="3 4" key="1">
    <citation type="submission" date="2016-11" db="EMBL/GenBank/DDBJ databases">
        <title>Draft Genome Sequences of Nine Cyanobacterial Strains from Diverse Habitats.</title>
        <authorList>
            <person name="Zhu T."/>
            <person name="Hou S."/>
            <person name="Lu X."/>
            <person name="Hess W.R."/>
        </authorList>
    </citation>
    <scope>NUCLEOTIDE SEQUENCE [LARGE SCALE GENOMIC DNA]</scope>
    <source>
        <strain evidence="3 4">NIES-592</strain>
    </source>
</reference>
<name>A0A1U7GXK9_9CYAN</name>
<comment type="caution">
    <text evidence="3">The sequence shown here is derived from an EMBL/GenBank/DDBJ whole genome shotgun (WGS) entry which is preliminary data.</text>
</comment>
<dbReference type="AlphaFoldDB" id="A0A1U7GXK9"/>
<evidence type="ECO:0000313" key="4">
    <source>
        <dbReference type="Proteomes" id="UP000186391"/>
    </source>
</evidence>
<keyword evidence="4" id="KW-1185">Reference proteome</keyword>
<sequence>MNKLLTASEVRQLCRQGKYQAPTPGVASGYVQANLVVLPQSVAFDFMLFCHRNPKPCPLLDVTEVGDPEPRMIAPGADLRSDLPRYHVFRYGELVEEVTDIKQLWRDDFVGFLIGCSFSFEGALLNKGIPVRHIEENKNVPMYKTSLNCMPAGVFSGPLVVSMRPLSPLDAIRAVQITSRFPKSHGAPVHLGDPNAIAIADINSPDFGDPVTIHEGEIPVFWACGVTTQTAIVQAKPEIAITHAPGHMFITDIKDE</sequence>
<keyword evidence="2" id="KW-0456">Lyase</keyword>
<evidence type="ECO:0000256" key="1">
    <source>
        <dbReference type="ARBA" id="ARBA00007896"/>
    </source>
</evidence>
<dbReference type="FunFam" id="3.30.2040.10:FF:000001">
    <property type="entry name" value="D-glutamate cyclase, mitochondrial"/>
    <property type="match status" value="1"/>
</dbReference>
<dbReference type="EMBL" id="MRCA01000008">
    <property type="protein sequence ID" value="OKH13000.1"/>
    <property type="molecule type" value="Genomic_DNA"/>
</dbReference>
<dbReference type="OrthoDB" id="149585at2"/>
<dbReference type="GO" id="GO:0016829">
    <property type="term" value="F:lyase activity"/>
    <property type="evidence" value="ECO:0007669"/>
    <property type="project" value="UniProtKB-KW"/>
</dbReference>
<organism evidence="3 4">
    <name type="scientific">Fischerella major NIES-592</name>
    <dbReference type="NCBI Taxonomy" id="210994"/>
    <lineage>
        <taxon>Bacteria</taxon>
        <taxon>Bacillati</taxon>
        <taxon>Cyanobacteriota</taxon>
        <taxon>Cyanophyceae</taxon>
        <taxon>Nostocales</taxon>
        <taxon>Hapalosiphonaceae</taxon>
        <taxon>Fischerella</taxon>
    </lineage>
</organism>